<dbReference type="GO" id="GO:0098719">
    <property type="term" value="P:sodium ion import across plasma membrane"/>
    <property type="evidence" value="ECO:0007669"/>
    <property type="project" value="TreeGrafter"/>
</dbReference>
<feature type="transmembrane region" description="Helical" evidence="10">
    <location>
        <begin position="183"/>
        <end position="201"/>
    </location>
</feature>
<feature type="domain" description="Cation/H+ exchanger transmembrane" evidence="11">
    <location>
        <begin position="13"/>
        <end position="404"/>
    </location>
</feature>
<feature type="transmembrane region" description="Helical" evidence="10">
    <location>
        <begin position="305"/>
        <end position="326"/>
    </location>
</feature>
<evidence type="ECO:0000256" key="7">
    <source>
        <dbReference type="ARBA" id="ARBA00023065"/>
    </source>
</evidence>
<keyword evidence="2" id="KW-0813">Transport</keyword>
<proteinExistence type="predicted"/>
<dbReference type="Proteomes" id="UP000611640">
    <property type="component" value="Chromosome"/>
</dbReference>
<dbReference type="GO" id="GO:0015386">
    <property type="term" value="F:potassium:proton antiporter activity"/>
    <property type="evidence" value="ECO:0007669"/>
    <property type="project" value="TreeGrafter"/>
</dbReference>
<protein>
    <submittedName>
        <fullName evidence="12">Na+/H+ antiporter</fullName>
    </submittedName>
</protein>
<dbReference type="GO" id="GO:0051453">
    <property type="term" value="P:regulation of intracellular pH"/>
    <property type="evidence" value="ECO:0007669"/>
    <property type="project" value="TreeGrafter"/>
</dbReference>
<evidence type="ECO:0000256" key="9">
    <source>
        <dbReference type="ARBA" id="ARBA00023201"/>
    </source>
</evidence>
<evidence type="ECO:0000313" key="12">
    <source>
        <dbReference type="EMBL" id="BCJ32553.1"/>
    </source>
</evidence>
<keyword evidence="13" id="KW-1185">Reference proteome</keyword>
<evidence type="ECO:0000259" key="11">
    <source>
        <dbReference type="Pfam" id="PF00999"/>
    </source>
</evidence>
<dbReference type="EMBL" id="AP023355">
    <property type="protein sequence ID" value="BCJ32553.1"/>
    <property type="molecule type" value="Genomic_DNA"/>
</dbReference>
<dbReference type="InterPro" id="IPR006153">
    <property type="entry name" value="Cation/H_exchanger_TM"/>
</dbReference>
<evidence type="ECO:0000256" key="1">
    <source>
        <dbReference type="ARBA" id="ARBA00004651"/>
    </source>
</evidence>
<evidence type="ECO:0000256" key="5">
    <source>
        <dbReference type="ARBA" id="ARBA00022989"/>
    </source>
</evidence>
<evidence type="ECO:0000256" key="10">
    <source>
        <dbReference type="SAM" id="Phobius"/>
    </source>
</evidence>
<keyword evidence="3" id="KW-1003">Cell membrane</keyword>
<evidence type="ECO:0000256" key="8">
    <source>
        <dbReference type="ARBA" id="ARBA00023136"/>
    </source>
</evidence>
<keyword evidence="9" id="KW-0739">Sodium transport</keyword>
<feature type="transmembrane region" description="Helical" evidence="10">
    <location>
        <begin position="31"/>
        <end position="50"/>
    </location>
</feature>
<keyword evidence="8 10" id="KW-0472">Membrane</keyword>
<dbReference type="GO" id="GO:0015385">
    <property type="term" value="F:sodium:proton antiporter activity"/>
    <property type="evidence" value="ECO:0007669"/>
    <property type="project" value="InterPro"/>
</dbReference>
<dbReference type="PANTHER" id="PTHR10110">
    <property type="entry name" value="SODIUM/HYDROGEN EXCHANGER"/>
    <property type="match status" value="1"/>
</dbReference>
<name>A0A7R7HUG4_9ACTN</name>
<evidence type="ECO:0000256" key="6">
    <source>
        <dbReference type="ARBA" id="ARBA00023053"/>
    </source>
</evidence>
<sequence length="527" mass="56364">MSQLGVVFLLAIATILITPLAERLKLPYPVLITVFGLILAVIPNSVVPALKLEPDLILPLVLPPLLYAATQRSSWRSFLANARPILLLAVALVFVSTAVVAAVASALMPGLPLAGAIALGAIVAAPDAAAATSVANRLNLPRRLVALIEGEGLFNDVTALTLYQVAVAGVVTGSFSALRVGGLFVFSAVAATVIGLLVGVLSRYLLRWLPTATLQSGLSLLVPFVSYVAADRLEASGVLAVLATGFYLGHFAADPDDAEGRLQSRSFWEVVELLVTGFAFGLIGLELTEVLPQLRHHLLHPLIDAGIVCVVVIGVRIGWMLFAGLLSRTRERIRTSAGAEPSGVRSWRESAVLAWSGMRGVVTVATALALPLDFPQRANILLIAFAVILVTLVLQGLTLPALVRVLGVQASSEKQRRAQRQIVGAAAKAALRRLQELTDSGDVPPELYDRLQSWYQAVLNRMRAGEDRDDDPELARRLAMRHELIGLEAELLSAARRSVLEARQQGADPEAADHVLRRLDLRAIQRG</sequence>
<feature type="transmembrane region" description="Helical" evidence="10">
    <location>
        <begin position="85"/>
        <end position="107"/>
    </location>
</feature>
<dbReference type="AlphaFoldDB" id="A0A7R7HUG4"/>
<dbReference type="PANTHER" id="PTHR10110:SF86">
    <property type="entry name" value="SODIUM_HYDROGEN EXCHANGER 7"/>
    <property type="match status" value="1"/>
</dbReference>
<dbReference type="Gene3D" id="6.10.140.1330">
    <property type="match status" value="1"/>
</dbReference>
<gene>
    <name evidence="12" type="ORF">Athai_00560</name>
</gene>
<dbReference type="RefSeq" id="WP_203959589.1">
    <property type="nucleotide sequence ID" value="NZ_AP023355.1"/>
</dbReference>
<keyword evidence="7" id="KW-0406">Ion transport</keyword>
<reference evidence="12 13" key="1">
    <citation type="submission" date="2020-08" db="EMBL/GenBank/DDBJ databases">
        <title>Whole genome shotgun sequence of Actinocatenispora thailandica NBRC 105041.</title>
        <authorList>
            <person name="Komaki H."/>
            <person name="Tamura T."/>
        </authorList>
    </citation>
    <scope>NUCLEOTIDE SEQUENCE [LARGE SCALE GENOMIC DNA]</scope>
    <source>
        <strain evidence="12 13">NBRC 105041</strain>
    </source>
</reference>
<feature type="transmembrane region" description="Helical" evidence="10">
    <location>
        <begin position="235"/>
        <end position="254"/>
    </location>
</feature>
<keyword evidence="6" id="KW-0915">Sodium</keyword>
<keyword evidence="4 10" id="KW-0812">Transmembrane</keyword>
<dbReference type="KEGG" id="atl:Athai_00560"/>
<accession>A0A7R7HUG4</accession>
<dbReference type="Pfam" id="PF00999">
    <property type="entry name" value="Na_H_Exchanger"/>
    <property type="match status" value="1"/>
</dbReference>
<feature type="transmembrane region" description="Helical" evidence="10">
    <location>
        <begin position="266"/>
        <end position="285"/>
    </location>
</feature>
<evidence type="ECO:0000256" key="4">
    <source>
        <dbReference type="ARBA" id="ARBA00022692"/>
    </source>
</evidence>
<dbReference type="InterPro" id="IPR018422">
    <property type="entry name" value="Cation/H_exchanger_CPA1"/>
</dbReference>
<evidence type="ECO:0000256" key="2">
    <source>
        <dbReference type="ARBA" id="ARBA00022448"/>
    </source>
</evidence>
<dbReference type="GO" id="GO:0005886">
    <property type="term" value="C:plasma membrane"/>
    <property type="evidence" value="ECO:0007669"/>
    <property type="project" value="UniProtKB-SubCell"/>
</dbReference>
<feature type="transmembrane region" description="Helical" evidence="10">
    <location>
        <begin position="113"/>
        <end position="136"/>
    </location>
</feature>
<feature type="transmembrane region" description="Helical" evidence="10">
    <location>
        <begin position="378"/>
        <end position="407"/>
    </location>
</feature>
<feature type="transmembrane region" description="Helical" evidence="10">
    <location>
        <begin position="208"/>
        <end position="229"/>
    </location>
</feature>
<comment type="subcellular location">
    <subcellularLocation>
        <location evidence="1">Cell membrane</location>
        <topology evidence="1">Multi-pass membrane protein</topology>
    </subcellularLocation>
</comment>
<evidence type="ECO:0000256" key="3">
    <source>
        <dbReference type="ARBA" id="ARBA00022475"/>
    </source>
</evidence>
<keyword evidence="5 10" id="KW-1133">Transmembrane helix</keyword>
<organism evidence="12 13">
    <name type="scientific">Actinocatenispora thailandica</name>
    <dbReference type="NCBI Taxonomy" id="227318"/>
    <lineage>
        <taxon>Bacteria</taxon>
        <taxon>Bacillati</taxon>
        <taxon>Actinomycetota</taxon>
        <taxon>Actinomycetes</taxon>
        <taxon>Micromonosporales</taxon>
        <taxon>Micromonosporaceae</taxon>
        <taxon>Actinocatenispora</taxon>
    </lineage>
</organism>
<evidence type="ECO:0000313" key="13">
    <source>
        <dbReference type="Proteomes" id="UP000611640"/>
    </source>
</evidence>